<dbReference type="SMART" id="SM00645">
    <property type="entry name" value="Pept_C1"/>
    <property type="match status" value="1"/>
</dbReference>
<evidence type="ECO:0000256" key="1">
    <source>
        <dbReference type="ARBA" id="ARBA00008455"/>
    </source>
</evidence>
<dbReference type="InterPro" id="IPR000668">
    <property type="entry name" value="Peptidase_C1A_C"/>
</dbReference>
<reference evidence="4" key="1">
    <citation type="submission" date="2025-08" db="UniProtKB">
        <authorList>
            <consortium name="RefSeq"/>
        </authorList>
    </citation>
    <scope>IDENTIFICATION</scope>
</reference>
<dbReference type="Proteomes" id="UP000079169">
    <property type="component" value="Unplaced"/>
</dbReference>
<dbReference type="GO" id="GO:0006508">
    <property type="term" value="P:proteolysis"/>
    <property type="evidence" value="ECO:0007669"/>
    <property type="project" value="UniProtKB-KW"/>
</dbReference>
<dbReference type="InterPro" id="IPR038765">
    <property type="entry name" value="Papain-like_cys_pep_sf"/>
</dbReference>
<organism evidence="3 4">
    <name type="scientific">Diaphorina citri</name>
    <name type="common">Asian citrus psyllid</name>
    <dbReference type="NCBI Taxonomy" id="121845"/>
    <lineage>
        <taxon>Eukaryota</taxon>
        <taxon>Metazoa</taxon>
        <taxon>Ecdysozoa</taxon>
        <taxon>Arthropoda</taxon>
        <taxon>Hexapoda</taxon>
        <taxon>Insecta</taxon>
        <taxon>Pterygota</taxon>
        <taxon>Neoptera</taxon>
        <taxon>Paraneoptera</taxon>
        <taxon>Hemiptera</taxon>
        <taxon>Sternorrhyncha</taxon>
        <taxon>Psylloidea</taxon>
        <taxon>Psyllidae</taxon>
        <taxon>Diaphorininae</taxon>
        <taxon>Diaphorina</taxon>
    </lineage>
</organism>
<keyword evidence="3" id="KW-1185">Reference proteome</keyword>
<evidence type="ECO:0000313" key="4">
    <source>
        <dbReference type="RefSeq" id="XP_008469898.1"/>
    </source>
</evidence>
<gene>
    <name evidence="4" type="primary">LOC103507225</name>
</gene>
<proteinExistence type="inferred from homology"/>
<feature type="domain" description="Peptidase C1A papain C-terminal" evidence="2">
    <location>
        <begin position="1"/>
        <end position="180"/>
    </location>
</feature>
<keyword evidence="4" id="KW-0645">Protease</keyword>
<dbReference type="InterPro" id="IPR025660">
    <property type="entry name" value="Pept_his_AS"/>
</dbReference>
<dbReference type="AlphaFoldDB" id="A0A1S3CXJ9"/>
<dbReference type="RefSeq" id="XP_008469898.1">
    <property type="nucleotide sequence ID" value="XM_008471676.3"/>
</dbReference>
<dbReference type="CDD" id="cd02248">
    <property type="entry name" value="Peptidase_C1A"/>
    <property type="match status" value="1"/>
</dbReference>
<dbReference type="PaxDb" id="121845-A0A1S3CXJ9"/>
<dbReference type="Gene3D" id="3.90.70.10">
    <property type="entry name" value="Cysteine proteinases"/>
    <property type="match status" value="1"/>
</dbReference>
<dbReference type="PROSITE" id="PS00639">
    <property type="entry name" value="THIOL_PROTEASE_HIS"/>
    <property type="match status" value="1"/>
</dbReference>
<dbReference type="OMA" id="INYERRA"/>
<dbReference type="GO" id="GO:0008234">
    <property type="term" value="F:cysteine-type peptidase activity"/>
    <property type="evidence" value="ECO:0007669"/>
    <property type="project" value="InterPro"/>
</dbReference>
<keyword evidence="4" id="KW-0378">Hydrolase</keyword>
<accession>A0A1S3CXJ9</accession>
<comment type="similarity">
    <text evidence="1">Belongs to the peptidase C1 family.</text>
</comment>
<dbReference type="SUPFAM" id="SSF54001">
    <property type="entry name" value="Cysteine proteinases"/>
    <property type="match status" value="1"/>
</dbReference>
<protein>
    <submittedName>
        <fullName evidence="4">Probable cysteine protease RD19D</fullName>
    </submittedName>
</protein>
<dbReference type="STRING" id="121845.A0A1S3CXJ9"/>
<evidence type="ECO:0000313" key="3">
    <source>
        <dbReference type="Proteomes" id="UP000079169"/>
    </source>
</evidence>
<evidence type="ECO:0000259" key="2">
    <source>
        <dbReference type="SMART" id="SM00645"/>
    </source>
</evidence>
<dbReference type="OrthoDB" id="10253408at2759"/>
<name>A0A1S3CXJ9_DIACI</name>
<dbReference type="GeneID" id="103507225"/>
<dbReference type="InterPro" id="IPR013128">
    <property type="entry name" value="Peptidase_C1A"/>
</dbReference>
<dbReference type="KEGG" id="dci:103507225"/>
<dbReference type="Pfam" id="PF00112">
    <property type="entry name" value="Peptidase_C1"/>
    <property type="match status" value="1"/>
</dbReference>
<dbReference type="PANTHER" id="PTHR12411">
    <property type="entry name" value="CYSTEINE PROTEASE FAMILY C1-RELATED"/>
    <property type="match status" value="1"/>
</dbReference>
<dbReference type="InterPro" id="IPR039417">
    <property type="entry name" value="Peptidase_C1A_papain-like"/>
</dbReference>
<sequence>MLESQYAIKHGTLLPLSKSQLIECNIYNQGCQGGGFNKAIQYLKHAGLEAEADYPFRNQNGVTGRCAYDARKVKVRVSDFLVFNGSDTFRRMLYHYGPLVAGMNGALLQDYNGKLIRKNDVCPSENLNHAVVIVGYGMRHQVPVWIVRNSWGRWGPDDGYFTVERGTNACGIESYGGICTRTLNGVFLLLNP</sequence>